<dbReference type="InterPro" id="IPR011333">
    <property type="entry name" value="SKP1/BTB/POZ_sf"/>
</dbReference>
<dbReference type="SUPFAM" id="SSF54695">
    <property type="entry name" value="POZ domain"/>
    <property type="match status" value="1"/>
</dbReference>
<dbReference type="PROSITE" id="PS50097">
    <property type="entry name" value="BTB"/>
    <property type="match status" value="1"/>
</dbReference>
<sequence>MAKKDTEDQYNKLQVFAQHFVADELITIKLEDGCSFTVQKALLVTASPYFAAALNGKFAESSEKSLRLPGVTGPVFQQMLHWICQAELVDELSDPSEWQVMLVQLWFVADMCMMPALANEPAMILDAGIGHERVEVETVSEIWKLAPADSNWRRYIVNELRVDLDGDSHMTEELDILGRLPGFVGSLTHCTRAHGSNPDIDVEWSLPTLKEDL</sequence>
<dbReference type="Pfam" id="PF00651">
    <property type="entry name" value="BTB"/>
    <property type="match status" value="1"/>
</dbReference>
<dbReference type="OrthoDB" id="3650636at2759"/>
<keyword evidence="3" id="KW-1185">Reference proteome</keyword>
<dbReference type="EMBL" id="CP090168">
    <property type="protein sequence ID" value="UJO18412.1"/>
    <property type="molecule type" value="Genomic_DNA"/>
</dbReference>
<gene>
    <name evidence="2" type="ORF">CLAFUR5_07512</name>
</gene>
<proteinExistence type="predicted"/>
<dbReference type="GeneID" id="71987390"/>
<dbReference type="InterPro" id="IPR000210">
    <property type="entry name" value="BTB/POZ_dom"/>
</dbReference>
<dbReference type="Gene3D" id="3.30.710.10">
    <property type="entry name" value="Potassium Channel Kv1.1, Chain A"/>
    <property type="match status" value="1"/>
</dbReference>
<accession>A0A9Q8LJ17</accession>
<name>A0A9Q8LJ17_PASFU</name>
<dbReference type="KEGG" id="ffu:CLAFUR5_07512"/>
<evidence type="ECO:0000259" key="1">
    <source>
        <dbReference type="PROSITE" id="PS50097"/>
    </source>
</evidence>
<dbReference type="CDD" id="cd18186">
    <property type="entry name" value="BTB_POZ_ZBTB_KLHL-like"/>
    <property type="match status" value="1"/>
</dbReference>
<feature type="domain" description="BTB" evidence="1">
    <location>
        <begin position="22"/>
        <end position="83"/>
    </location>
</feature>
<dbReference type="Proteomes" id="UP000756132">
    <property type="component" value="Chromosome 6"/>
</dbReference>
<evidence type="ECO:0000313" key="3">
    <source>
        <dbReference type="Proteomes" id="UP000756132"/>
    </source>
</evidence>
<organism evidence="2 3">
    <name type="scientific">Passalora fulva</name>
    <name type="common">Tomato leaf mold</name>
    <name type="synonym">Cladosporium fulvum</name>
    <dbReference type="NCBI Taxonomy" id="5499"/>
    <lineage>
        <taxon>Eukaryota</taxon>
        <taxon>Fungi</taxon>
        <taxon>Dikarya</taxon>
        <taxon>Ascomycota</taxon>
        <taxon>Pezizomycotina</taxon>
        <taxon>Dothideomycetes</taxon>
        <taxon>Dothideomycetidae</taxon>
        <taxon>Mycosphaerellales</taxon>
        <taxon>Mycosphaerellaceae</taxon>
        <taxon>Fulvia</taxon>
    </lineage>
</organism>
<protein>
    <recommendedName>
        <fullName evidence="1">BTB domain-containing protein</fullName>
    </recommendedName>
</protein>
<dbReference type="AlphaFoldDB" id="A0A9Q8LJ17"/>
<reference evidence="2" key="1">
    <citation type="submission" date="2021-12" db="EMBL/GenBank/DDBJ databases">
        <authorList>
            <person name="Zaccaron A."/>
            <person name="Stergiopoulos I."/>
        </authorList>
    </citation>
    <scope>NUCLEOTIDE SEQUENCE</scope>
    <source>
        <strain evidence="2">Race5_Kim</strain>
    </source>
</reference>
<dbReference type="RefSeq" id="XP_047762778.1">
    <property type="nucleotide sequence ID" value="XM_047906660.1"/>
</dbReference>
<evidence type="ECO:0000313" key="2">
    <source>
        <dbReference type="EMBL" id="UJO18412.1"/>
    </source>
</evidence>
<reference evidence="2" key="2">
    <citation type="journal article" date="2022" name="Microb. Genom.">
        <title>A chromosome-scale genome assembly of the tomato pathogen Cladosporium fulvum reveals a compartmentalized genome architecture and the presence of a dispensable chromosome.</title>
        <authorList>
            <person name="Zaccaron A.Z."/>
            <person name="Chen L.H."/>
            <person name="Samaras A."/>
            <person name="Stergiopoulos I."/>
        </authorList>
    </citation>
    <scope>NUCLEOTIDE SEQUENCE</scope>
    <source>
        <strain evidence="2">Race5_Kim</strain>
    </source>
</reference>